<feature type="chain" id="PRO_5011331307" description="Serine protease" evidence="6">
    <location>
        <begin position="25"/>
        <end position="431"/>
    </location>
</feature>
<sequence length="431" mass="46735">MNTMRLIRSGLLLGLGIAANAACAQVEYRSLDLQAAFGSELVPTKSHVEVRWERFGKARFGDIDTLGAESPLPEGGENEVEDRLKAVSAELDARHWVAVNLRTGDEYLVELPLDTARSLRMLSAKAGWEQGYEGLANTSTVAGAEMQMPLLGDAKGWSHGKDSRTRRFDNTSYPYRAMGQIGGGLDWGCSGTLVGRRHVLTAAHCLFGWIEQDDGSFEGTWTLGGRFRAGREGSCNNASCEPYGEQQGVWYYTPAAWRASRNAWNHDYGLIVLDGTPGSQTGWLGYAAIAQGSLEDYCDKVPFGPGFLGGQCYNRGYPACGFNEAPLECRLNNSLQGWAYQDTQPCEIGSFGSNGADGWAARFSTNCDLSRGHSGSAVFTDAWNGSGHVVFGVVSTQTCTTCTASDVYVNGIRRVTPEVLDMIAYFKADKP</sequence>
<feature type="signal peptide" evidence="6">
    <location>
        <begin position="1"/>
        <end position="24"/>
    </location>
</feature>
<evidence type="ECO:0000256" key="6">
    <source>
        <dbReference type="RuleBase" id="RU004296"/>
    </source>
</evidence>
<evidence type="ECO:0000256" key="2">
    <source>
        <dbReference type="ARBA" id="ARBA00022670"/>
    </source>
</evidence>
<evidence type="ECO:0000256" key="1">
    <source>
        <dbReference type="ARBA" id="ARBA00008764"/>
    </source>
</evidence>
<keyword evidence="3 6" id="KW-0732">Signal</keyword>
<dbReference type="InterPro" id="IPR018114">
    <property type="entry name" value="TRYPSIN_HIS"/>
</dbReference>
<evidence type="ECO:0000256" key="3">
    <source>
        <dbReference type="ARBA" id="ARBA00022729"/>
    </source>
</evidence>
<dbReference type="EMBL" id="FNAG01000001">
    <property type="protein sequence ID" value="SDD24962.1"/>
    <property type="molecule type" value="Genomic_DNA"/>
</dbReference>
<keyword evidence="9" id="KW-1185">Reference proteome</keyword>
<dbReference type="PANTHER" id="PTHR15462:SF8">
    <property type="entry name" value="SERINE PROTEASE"/>
    <property type="match status" value="1"/>
</dbReference>
<dbReference type="OrthoDB" id="8392384at2"/>
<dbReference type="InterPro" id="IPR050966">
    <property type="entry name" value="Glutamyl_endopeptidase"/>
</dbReference>
<evidence type="ECO:0000259" key="7">
    <source>
        <dbReference type="Pfam" id="PF00089"/>
    </source>
</evidence>
<evidence type="ECO:0000256" key="4">
    <source>
        <dbReference type="ARBA" id="ARBA00022801"/>
    </source>
</evidence>
<dbReference type="Pfam" id="PF00089">
    <property type="entry name" value="Trypsin"/>
    <property type="match status" value="1"/>
</dbReference>
<dbReference type="PRINTS" id="PR00839">
    <property type="entry name" value="V8PROTEASE"/>
</dbReference>
<comment type="similarity">
    <text evidence="1 6">Belongs to the peptidase S1B family.</text>
</comment>
<dbReference type="RefSeq" id="WP_091239318.1">
    <property type="nucleotide sequence ID" value="NZ_FNAG01000001.1"/>
</dbReference>
<accession>A0A1G6T757</accession>
<dbReference type="Gene3D" id="2.40.10.10">
    <property type="entry name" value="Trypsin-like serine proteases"/>
    <property type="match status" value="2"/>
</dbReference>
<protein>
    <recommendedName>
        <fullName evidence="6">Serine protease</fullName>
        <ecNumber evidence="6">3.4.21.-</ecNumber>
    </recommendedName>
</protein>
<keyword evidence="2 6" id="KW-0645">Protease</keyword>
<dbReference type="AlphaFoldDB" id="A0A1G6T757"/>
<reference evidence="8" key="1">
    <citation type="submission" date="2016-10" db="EMBL/GenBank/DDBJ databases">
        <authorList>
            <person name="de Groot N.N."/>
        </authorList>
    </citation>
    <scope>NUCLEOTIDE SEQUENCE [LARGE SCALE GENOMIC DNA]</scope>
    <source>
        <strain evidence="8">DSM 16957</strain>
    </source>
</reference>
<dbReference type="GO" id="GO:0006508">
    <property type="term" value="P:proteolysis"/>
    <property type="evidence" value="ECO:0007669"/>
    <property type="project" value="UniProtKB-KW"/>
</dbReference>
<dbReference type="SUPFAM" id="SSF50494">
    <property type="entry name" value="Trypsin-like serine proteases"/>
    <property type="match status" value="1"/>
</dbReference>
<keyword evidence="4 6" id="KW-0378">Hydrolase</keyword>
<dbReference type="EC" id="3.4.21.-" evidence="6"/>
<dbReference type="Proteomes" id="UP000199603">
    <property type="component" value="Unassembled WGS sequence"/>
</dbReference>
<dbReference type="PANTHER" id="PTHR15462">
    <property type="entry name" value="SERINE PROTEASE"/>
    <property type="match status" value="1"/>
</dbReference>
<keyword evidence="5 6" id="KW-0720">Serine protease</keyword>
<dbReference type="STRING" id="265719.SAMN04488509_101918"/>
<dbReference type="InterPro" id="IPR009003">
    <property type="entry name" value="Peptidase_S1_PA"/>
</dbReference>
<name>A0A1G6T757_9GAMM</name>
<dbReference type="GO" id="GO:0004252">
    <property type="term" value="F:serine-type endopeptidase activity"/>
    <property type="evidence" value="ECO:0007669"/>
    <property type="project" value="InterPro"/>
</dbReference>
<evidence type="ECO:0000256" key="5">
    <source>
        <dbReference type="ARBA" id="ARBA00022825"/>
    </source>
</evidence>
<evidence type="ECO:0000313" key="8">
    <source>
        <dbReference type="EMBL" id="SDD24962.1"/>
    </source>
</evidence>
<dbReference type="InterPro" id="IPR008256">
    <property type="entry name" value="Peptidase_S1B"/>
</dbReference>
<dbReference type="InterPro" id="IPR043504">
    <property type="entry name" value="Peptidase_S1_PA_chymotrypsin"/>
</dbReference>
<proteinExistence type="inferred from homology"/>
<evidence type="ECO:0000313" key="9">
    <source>
        <dbReference type="Proteomes" id="UP000199603"/>
    </source>
</evidence>
<gene>
    <name evidence="8" type="ORF">SAMN04488509_101918</name>
</gene>
<feature type="domain" description="Peptidase S1" evidence="7">
    <location>
        <begin position="168"/>
        <end position="208"/>
    </location>
</feature>
<dbReference type="InterPro" id="IPR001254">
    <property type="entry name" value="Trypsin_dom"/>
</dbReference>
<organism evidence="8 9">
    <name type="scientific">Aquimonas voraii</name>
    <dbReference type="NCBI Taxonomy" id="265719"/>
    <lineage>
        <taxon>Bacteria</taxon>
        <taxon>Pseudomonadati</taxon>
        <taxon>Pseudomonadota</taxon>
        <taxon>Gammaproteobacteria</taxon>
        <taxon>Lysobacterales</taxon>
        <taxon>Lysobacteraceae</taxon>
        <taxon>Aquimonas</taxon>
    </lineage>
</organism>
<dbReference type="PROSITE" id="PS00134">
    <property type="entry name" value="TRYPSIN_HIS"/>
    <property type="match status" value="1"/>
</dbReference>